<name>Q2FTP5_METHJ</name>
<feature type="repeat" description="TPR" evidence="1">
    <location>
        <begin position="511"/>
        <end position="544"/>
    </location>
</feature>
<feature type="region of interest" description="Disordered" evidence="2">
    <location>
        <begin position="297"/>
        <end position="335"/>
    </location>
</feature>
<evidence type="ECO:0000256" key="1">
    <source>
        <dbReference type="PROSITE-ProRule" id="PRU00339"/>
    </source>
</evidence>
<dbReference type="InterPro" id="IPR019734">
    <property type="entry name" value="TPR_rpt"/>
</dbReference>
<feature type="compositionally biased region" description="Pro residues" evidence="2">
    <location>
        <begin position="169"/>
        <end position="194"/>
    </location>
</feature>
<dbReference type="PROSITE" id="PS50005">
    <property type="entry name" value="TPR"/>
    <property type="match status" value="1"/>
</dbReference>
<dbReference type="Pfam" id="PF09851">
    <property type="entry name" value="SHOCT"/>
    <property type="match status" value="1"/>
</dbReference>
<gene>
    <name evidence="4" type="ordered locus">Mhun_2760</name>
</gene>
<accession>Q2FTP5</accession>
<feature type="region of interest" description="Disordered" evidence="2">
    <location>
        <begin position="145"/>
        <end position="215"/>
    </location>
</feature>
<feature type="compositionally biased region" description="Basic and acidic residues" evidence="2">
    <location>
        <begin position="302"/>
        <end position="314"/>
    </location>
</feature>
<dbReference type="AlphaFoldDB" id="Q2FTP5"/>
<evidence type="ECO:0000256" key="2">
    <source>
        <dbReference type="SAM" id="MobiDB-lite"/>
    </source>
</evidence>
<feature type="compositionally biased region" description="Polar residues" evidence="2">
    <location>
        <begin position="145"/>
        <end position="155"/>
    </location>
</feature>
<dbReference type="RefSeq" id="WP_011449711.1">
    <property type="nucleotide sequence ID" value="NC_007796.1"/>
</dbReference>
<feature type="compositionally biased region" description="Basic and acidic residues" evidence="2">
    <location>
        <begin position="426"/>
        <end position="438"/>
    </location>
</feature>
<dbReference type="EMBL" id="CP000254">
    <property type="protein sequence ID" value="ABD42455.1"/>
    <property type="molecule type" value="Genomic_DNA"/>
</dbReference>
<keyword evidence="1" id="KW-0802">TPR repeat</keyword>
<dbReference type="KEGG" id="mhu:Mhun_2760"/>
<dbReference type="OrthoDB" id="380608at2157"/>
<evidence type="ECO:0000313" key="4">
    <source>
        <dbReference type="EMBL" id="ABD42455.1"/>
    </source>
</evidence>
<proteinExistence type="predicted"/>
<protein>
    <submittedName>
        <fullName evidence="4">Tetratricopeptide TPR_2</fullName>
    </submittedName>
</protein>
<dbReference type="GeneID" id="3922709"/>
<dbReference type="STRING" id="323259.Mhun_2760"/>
<dbReference type="eggNOG" id="arCOG03032">
    <property type="taxonomic scope" value="Archaea"/>
</dbReference>
<organism evidence="4 5">
    <name type="scientific">Methanospirillum hungatei JF-1 (strain ATCC 27890 / DSM 864 / NBRC 100397 / JF-1)</name>
    <dbReference type="NCBI Taxonomy" id="323259"/>
    <lineage>
        <taxon>Archaea</taxon>
        <taxon>Methanobacteriati</taxon>
        <taxon>Methanobacteriota</taxon>
        <taxon>Stenosarchaea group</taxon>
        <taxon>Methanomicrobia</taxon>
        <taxon>Methanomicrobiales</taxon>
        <taxon>Methanospirillaceae</taxon>
        <taxon>Methanospirillum</taxon>
    </lineage>
</organism>
<dbReference type="Gene3D" id="1.25.40.10">
    <property type="entry name" value="Tetratricopeptide repeat domain"/>
    <property type="match status" value="2"/>
</dbReference>
<sequence length="566" mass="62672">MTEEDPLSIVQVRYARGEIDTAEYEEFLSWFLKNISFQQVPSLKIASERYANGEITIGQYKEIISHLLNDIGNYQQSAPLRAIHLRYAEGDIDTAEFEEKVGVLMRDIPAYPYNPPLAVLFMRYAKGEIDNLRYQEMLTHLSTYCTPNLPSTPKEASTPPEPQKTSAPSPKPAAPPVGQKPPASSPPPEAPQTPDPYRLNFAAVQNPPSPSPVGDVSAVHPDIHGGLPPEMDIGGLGGSGSGVISEQQVMMEPARDITAERGSYHITDISTSATPVTVLVKPDMEIPKKETTISFKQNVSEVKPEEEIGAKSDQESAPSAPAPEPDNIISEVATSPSGNHQKIKALIKQGKYYEAITRLDEMLLESSDDYRSLFLKSIALFNIGKGDEALEILSKAKESCTNKDDAKEIERIYSHIVQKGGSKNGQKKEKEKEKEKESAQSAQKDVGKVPSLTSHPERVKNEHSDLIEKICNQAQSLIDTGDYKGANEILADIQGLVKDIPVEIMQKESIDDLFAAKGFVLYQLKEFCEAKKFFKEATRINPKNETAIHYLNDIRVRDCNKFVRHV</sequence>
<keyword evidence="5" id="KW-1185">Reference proteome</keyword>
<dbReference type="Proteomes" id="UP000001941">
    <property type="component" value="Chromosome"/>
</dbReference>
<feature type="domain" description="SHOCT" evidence="3">
    <location>
        <begin position="5"/>
        <end position="26"/>
    </location>
</feature>
<dbReference type="InterPro" id="IPR011990">
    <property type="entry name" value="TPR-like_helical_dom_sf"/>
</dbReference>
<feature type="region of interest" description="Disordered" evidence="2">
    <location>
        <begin position="418"/>
        <end position="458"/>
    </location>
</feature>
<reference evidence="5" key="1">
    <citation type="journal article" date="2016" name="Stand. Genomic Sci.">
        <title>Complete genome sequence of Methanospirillum hungatei type strain JF1.</title>
        <authorList>
            <person name="Gunsalus R.P."/>
            <person name="Cook L.E."/>
            <person name="Crable B."/>
            <person name="Rohlin L."/>
            <person name="McDonald E."/>
            <person name="Mouttaki H."/>
            <person name="Sieber J.R."/>
            <person name="Poweleit N."/>
            <person name="Zhou H."/>
            <person name="Lapidus A.L."/>
            <person name="Daligault H.E."/>
            <person name="Land M."/>
            <person name="Gilna P."/>
            <person name="Ivanova N."/>
            <person name="Kyrpides N."/>
            <person name="Culley D.E."/>
            <person name="McInerney M.J."/>
        </authorList>
    </citation>
    <scope>NUCLEOTIDE SEQUENCE [LARGE SCALE GENOMIC DNA]</scope>
    <source>
        <strain evidence="5">ATCC 27890 / DSM 864 / NBRC 100397 / JF-1</strain>
    </source>
</reference>
<evidence type="ECO:0000259" key="3">
    <source>
        <dbReference type="Pfam" id="PF09851"/>
    </source>
</evidence>
<dbReference type="HOGENOM" id="CLU_481139_0_0_2"/>
<evidence type="ECO:0000313" key="5">
    <source>
        <dbReference type="Proteomes" id="UP000001941"/>
    </source>
</evidence>
<dbReference type="InterPro" id="IPR018649">
    <property type="entry name" value="SHOCT"/>
</dbReference>
<dbReference type="SUPFAM" id="SSF48452">
    <property type="entry name" value="TPR-like"/>
    <property type="match status" value="1"/>
</dbReference>
<dbReference type="InParanoid" id="Q2FTP5"/>
<dbReference type="EnsemblBacteria" id="ABD42455">
    <property type="protein sequence ID" value="ABD42455"/>
    <property type="gene ID" value="Mhun_2760"/>
</dbReference>